<dbReference type="PATRIC" id="fig|1423806.3.peg.1311"/>
<evidence type="ECO:0000313" key="3">
    <source>
        <dbReference type="Proteomes" id="UP000050961"/>
    </source>
</evidence>
<reference evidence="2 3" key="1">
    <citation type="journal article" date="2015" name="Genome Announc.">
        <title>Expanding the biotechnology potential of lactobacilli through comparative genomics of 213 strains and associated genera.</title>
        <authorList>
            <person name="Sun Z."/>
            <person name="Harris H.M."/>
            <person name="McCann A."/>
            <person name="Guo C."/>
            <person name="Argimon S."/>
            <person name="Zhang W."/>
            <person name="Yang X."/>
            <person name="Jeffery I.B."/>
            <person name="Cooney J.C."/>
            <person name="Kagawa T.F."/>
            <person name="Liu W."/>
            <person name="Song Y."/>
            <person name="Salvetti E."/>
            <person name="Wrobel A."/>
            <person name="Rasinkangas P."/>
            <person name="Parkhill J."/>
            <person name="Rea M.C."/>
            <person name="O'Sullivan O."/>
            <person name="Ritari J."/>
            <person name="Douillard F.P."/>
            <person name="Paul Ross R."/>
            <person name="Yang R."/>
            <person name="Briner A.E."/>
            <person name="Felis G.E."/>
            <person name="de Vos W.M."/>
            <person name="Barrangou R."/>
            <person name="Klaenhammer T.R."/>
            <person name="Caufield P.W."/>
            <person name="Cui Y."/>
            <person name="Zhang H."/>
            <person name="O'Toole P.W."/>
        </authorList>
    </citation>
    <scope>NUCLEOTIDE SEQUENCE [LARGE SCALE GENOMIC DNA]</scope>
    <source>
        <strain evidence="2 3">DSM 21376</strain>
    </source>
</reference>
<gene>
    <name evidence="2" type="ORF">FD15_GL001289</name>
</gene>
<accession>A0A0R2DPV1</accession>
<keyword evidence="3" id="KW-1185">Reference proteome</keyword>
<dbReference type="EMBL" id="AYZF01000013">
    <property type="protein sequence ID" value="KRN06098.1"/>
    <property type="molecule type" value="Genomic_DNA"/>
</dbReference>
<comment type="caution">
    <text evidence="2">The sequence shown here is derived from an EMBL/GenBank/DDBJ whole genome shotgun (WGS) entry which is preliminary data.</text>
</comment>
<keyword evidence="1" id="KW-1133">Transmembrane helix</keyword>
<evidence type="ECO:0000256" key="1">
    <source>
        <dbReference type="SAM" id="Phobius"/>
    </source>
</evidence>
<keyword evidence="1" id="KW-0812">Transmembrane</keyword>
<name>A0A0R2DPV1_9LACO</name>
<evidence type="ECO:0000313" key="2">
    <source>
        <dbReference type="EMBL" id="KRN06098.1"/>
    </source>
</evidence>
<sequence length="57" mass="6468">MSGELRRVGILIPALYKDSKCIFQSLLFISTTAFLGITKSAKFEVDGELRLMKHVYM</sequence>
<dbReference type="AlphaFoldDB" id="A0A0R2DPV1"/>
<organism evidence="2 3">
    <name type="scientific">Liquorilactobacillus sucicola DSM 21376 = JCM 15457</name>
    <dbReference type="NCBI Taxonomy" id="1423806"/>
    <lineage>
        <taxon>Bacteria</taxon>
        <taxon>Bacillati</taxon>
        <taxon>Bacillota</taxon>
        <taxon>Bacilli</taxon>
        <taxon>Lactobacillales</taxon>
        <taxon>Lactobacillaceae</taxon>
        <taxon>Liquorilactobacillus</taxon>
    </lineage>
</organism>
<proteinExistence type="predicted"/>
<protein>
    <submittedName>
        <fullName evidence="2">Uncharacterized protein</fullName>
    </submittedName>
</protein>
<dbReference type="Proteomes" id="UP000050961">
    <property type="component" value="Unassembled WGS sequence"/>
</dbReference>
<feature type="transmembrane region" description="Helical" evidence="1">
    <location>
        <begin position="21"/>
        <end position="41"/>
    </location>
</feature>
<keyword evidence="1" id="KW-0472">Membrane</keyword>